<evidence type="ECO:0000256" key="1">
    <source>
        <dbReference type="ARBA" id="ARBA00022737"/>
    </source>
</evidence>
<dbReference type="PANTHER" id="PTHR45586:SF1">
    <property type="entry name" value="LIPOPOLYSACCHARIDE ASSEMBLY PROTEIN B"/>
    <property type="match status" value="1"/>
</dbReference>
<dbReference type="EMBL" id="VGLS01000526">
    <property type="protein sequence ID" value="MBM3225263.1"/>
    <property type="molecule type" value="Genomic_DNA"/>
</dbReference>
<dbReference type="Pfam" id="PF14559">
    <property type="entry name" value="TPR_19"/>
    <property type="match status" value="2"/>
</dbReference>
<dbReference type="Gene3D" id="1.25.40.10">
    <property type="entry name" value="Tetratricopeptide repeat domain"/>
    <property type="match status" value="2"/>
</dbReference>
<evidence type="ECO:0000256" key="3">
    <source>
        <dbReference type="SAM" id="SignalP"/>
    </source>
</evidence>
<gene>
    <name evidence="4" type="ORF">FJZ47_15875</name>
</gene>
<sequence length="392" mass="42966">MRHTRQLLRWLGVLLLAGHLHTTLAAAATAGHPASWRAIVFPEFLPRTPGGDTDEVSKALQGFEKIDELQKGLESFQRRDYEQTLSLFKTAGQKAPHLPPANLMLARLLFATNQQPQGRVALEQAAVEQAGYPGVYLSFASLALTTGRLTDAFLHLEKAASLLQGTTWTAEQRSAFQEQMHLGFTTVAEGRRDWEGAKKALTAWLELNPKNGQARQRLARTLLELDNPAAAQEQLQQAVKDDANLDPAPVALAWLYTQKGNLPKATELMQNAVKQAPKDARVHRGMASWLLQQGKLAEAKAAAEVAARLEPDAKELRLLRALIARGLKDYGQAETYFQALHQETPGDVQVANQLALTLVEQTDKLKQGRAVQLAEVNARANANVPEVLATLG</sequence>
<feature type="chain" id="PRO_5036876537" evidence="3">
    <location>
        <begin position="26"/>
        <end position="392"/>
    </location>
</feature>
<dbReference type="Proteomes" id="UP000712673">
    <property type="component" value="Unassembled WGS sequence"/>
</dbReference>
<protein>
    <submittedName>
        <fullName evidence="4">Tetratricopeptide repeat protein</fullName>
    </submittedName>
</protein>
<keyword evidence="3" id="KW-0732">Signal</keyword>
<dbReference type="SUPFAM" id="SSF48452">
    <property type="entry name" value="TPR-like"/>
    <property type="match status" value="2"/>
</dbReference>
<dbReference type="AlphaFoldDB" id="A0A937W2Z4"/>
<dbReference type="InterPro" id="IPR051012">
    <property type="entry name" value="CellSynth/LPSAsmb/PSIAsmb"/>
</dbReference>
<dbReference type="Pfam" id="PF13432">
    <property type="entry name" value="TPR_16"/>
    <property type="match status" value="1"/>
</dbReference>
<organism evidence="4 5">
    <name type="scientific">Tectimicrobiota bacterium</name>
    <dbReference type="NCBI Taxonomy" id="2528274"/>
    <lineage>
        <taxon>Bacteria</taxon>
        <taxon>Pseudomonadati</taxon>
        <taxon>Nitrospinota/Tectimicrobiota group</taxon>
        <taxon>Candidatus Tectimicrobiota</taxon>
    </lineage>
</organism>
<dbReference type="InterPro" id="IPR011990">
    <property type="entry name" value="TPR-like_helical_dom_sf"/>
</dbReference>
<reference evidence="4" key="1">
    <citation type="submission" date="2019-03" db="EMBL/GenBank/DDBJ databases">
        <title>Lake Tanganyika Metagenome-Assembled Genomes (MAGs).</title>
        <authorList>
            <person name="Tran P."/>
        </authorList>
    </citation>
    <scope>NUCLEOTIDE SEQUENCE</scope>
    <source>
        <strain evidence="4">K_DeepCast_65m_m2_066</strain>
    </source>
</reference>
<evidence type="ECO:0000256" key="2">
    <source>
        <dbReference type="ARBA" id="ARBA00022803"/>
    </source>
</evidence>
<dbReference type="PANTHER" id="PTHR45586">
    <property type="entry name" value="TPR REPEAT-CONTAINING PROTEIN PA4667"/>
    <property type="match status" value="1"/>
</dbReference>
<feature type="signal peptide" evidence="3">
    <location>
        <begin position="1"/>
        <end position="25"/>
    </location>
</feature>
<accession>A0A937W2Z4</accession>
<keyword evidence="1" id="KW-0677">Repeat</keyword>
<keyword evidence="2" id="KW-0802">TPR repeat</keyword>
<comment type="caution">
    <text evidence="4">The sequence shown here is derived from an EMBL/GenBank/DDBJ whole genome shotgun (WGS) entry which is preliminary data.</text>
</comment>
<name>A0A937W2Z4_UNCTE</name>
<evidence type="ECO:0000313" key="4">
    <source>
        <dbReference type="EMBL" id="MBM3225263.1"/>
    </source>
</evidence>
<proteinExistence type="predicted"/>
<evidence type="ECO:0000313" key="5">
    <source>
        <dbReference type="Proteomes" id="UP000712673"/>
    </source>
</evidence>